<organism evidence="5 6">
    <name type="scientific">Cyberlindnera jadinii (strain ATCC 18201 / CBS 1600 / BCRC 20928 / JCM 3617 / NBRC 0987 / NRRL Y-1542)</name>
    <name type="common">Torula yeast</name>
    <name type="synonym">Candida utilis</name>
    <dbReference type="NCBI Taxonomy" id="983966"/>
    <lineage>
        <taxon>Eukaryota</taxon>
        <taxon>Fungi</taxon>
        <taxon>Dikarya</taxon>
        <taxon>Ascomycota</taxon>
        <taxon>Saccharomycotina</taxon>
        <taxon>Saccharomycetes</taxon>
        <taxon>Phaffomycetales</taxon>
        <taxon>Phaffomycetaceae</taxon>
        <taxon>Cyberlindnera</taxon>
    </lineage>
</organism>
<dbReference type="PANTHER" id="PTHR46118:SF4">
    <property type="entry name" value="PROTEIN ABHD11"/>
    <property type="match status" value="1"/>
</dbReference>
<evidence type="ECO:0000256" key="1">
    <source>
        <dbReference type="ARBA" id="ARBA00008645"/>
    </source>
</evidence>
<dbReference type="RefSeq" id="XP_020068911.1">
    <property type="nucleotide sequence ID" value="XM_020212128.1"/>
</dbReference>
<dbReference type="Gene3D" id="3.40.50.1820">
    <property type="entry name" value="alpha/beta hydrolase"/>
    <property type="match status" value="1"/>
</dbReference>
<dbReference type="Pfam" id="PF00561">
    <property type="entry name" value="Abhydrolase_1"/>
    <property type="match status" value="1"/>
</dbReference>
<feature type="non-terminal residue" evidence="5">
    <location>
        <position position="1"/>
    </location>
</feature>
<feature type="non-terminal residue" evidence="5">
    <location>
        <position position="233"/>
    </location>
</feature>
<accession>A0A1E4RX53</accession>
<dbReference type="GeneID" id="30986524"/>
<dbReference type="SUPFAM" id="SSF53474">
    <property type="entry name" value="alpha/beta-Hydrolases"/>
    <property type="match status" value="1"/>
</dbReference>
<evidence type="ECO:0000256" key="2">
    <source>
        <dbReference type="ARBA" id="ARBA00022679"/>
    </source>
</evidence>
<gene>
    <name evidence="5" type="ORF">CYBJADRAFT_112919</name>
</gene>
<dbReference type="AlphaFoldDB" id="A0A1E4RX53"/>
<dbReference type="InterPro" id="IPR029058">
    <property type="entry name" value="AB_hydrolase_fold"/>
</dbReference>
<keyword evidence="6" id="KW-1185">Reference proteome</keyword>
<dbReference type="OMA" id="VCIDNAP"/>
<keyword evidence="2" id="KW-0808">Transferase</keyword>
<dbReference type="Proteomes" id="UP000094389">
    <property type="component" value="Unassembled WGS sequence"/>
</dbReference>
<name>A0A1E4RX53_CYBJN</name>
<evidence type="ECO:0000256" key="3">
    <source>
        <dbReference type="ARBA" id="ARBA00022801"/>
    </source>
</evidence>
<reference evidence="5 6" key="1">
    <citation type="journal article" date="2016" name="Proc. Natl. Acad. Sci. U.S.A.">
        <title>Comparative genomics of biotechnologically important yeasts.</title>
        <authorList>
            <person name="Riley R."/>
            <person name="Haridas S."/>
            <person name="Wolfe K.H."/>
            <person name="Lopes M.R."/>
            <person name="Hittinger C.T."/>
            <person name="Goeker M."/>
            <person name="Salamov A.A."/>
            <person name="Wisecaver J.H."/>
            <person name="Long T.M."/>
            <person name="Calvey C.H."/>
            <person name="Aerts A.L."/>
            <person name="Barry K.W."/>
            <person name="Choi C."/>
            <person name="Clum A."/>
            <person name="Coughlan A.Y."/>
            <person name="Deshpande S."/>
            <person name="Douglass A.P."/>
            <person name="Hanson S.J."/>
            <person name="Klenk H.-P."/>
            <person name="LaButti K.M."/>
            <person name="Lapidus A."/>
            <person name="Lindquist E.A."/>
            <person name="Lipzen A.M."/>
            <person name="Meier-Kolthoff J.P."/>
            <person name="Ohm R.A."/>
            <person name="Otillar R.P."/>
            <person name="Pangilinan J.L."/>
            <person name="Peng Y."/>
            <person name="Rokas A."/>
            <person name="Rosa C.A."/>
            <person name="Scheuner C."/>
            <person name="Sibirny A.A."/>
            <person name="Slot J.C."/>
            <person name="Stielow J.B."/>
            <person name="Sun H."/>
            <person name="Kurtzman C.P."/>
            <person name="Blackwell M."/>
            <person name="Grigoriev I.V."/>
            <person name="Jeffries T.W."/>
        </authorList>
    </citation>
    <scope>NUCLEOTIDE SEQUENCE [LARGE SCALE GENOMIC DNA]</scope>
    <source>
        <strain evidence="6">ATCC 18201 / CBS 1600 / BCRC 20928 / JCM 3617 / NBRC 0987 / NRRL Y-1542</strain>
    </source>
</reference>
<dbReference type="EMBL" id="KV453937">
    <property type="protein sequence ID" value="ODV71872.1"/>
    <property type="molecule type" value="Genomic_DNA"/>
</dbReference>
<dbReference type="GO" id="GO:0005739">
    <property type="term" value="C:mitochondrion"/>
    <property type="evidence" value="ECO:0007669"/>
    <property type="project" value="TreeGrafter"/>
</dbReference>
<sequence length="233" mass="26238">NKSSKPPIVFLHGFLGSGKNFTLVSKKFAKLWGVTTYTYDARNHGSSPHCVPMDYHSLTSDLGTLLNHERLDKVTLVSYSMGAKVAMNYALAHPSKVERMVCIDNAPVVKPIGDDFKAYIAALVDILHKDWSHVDHRALQKKLLQEMNKVTNDKNLSLYLLANVKKHKNRLVSRIPLEVMNDETITQLGDFPHHDKPVNVPTLFIKAEHSHFIDADGVKECKRLFPRAVFGTV</sequence>
<dbReference type="InterPro" id="IPR000073">
    <property type="entry name" value="AB_hydrolase_1"/>
</dbReference>
<evidence type="ECO:0000313" key="6">
    <source>
        <dbReference type="Proteomes" id="UP000094389"/>
    </source>
</evidence>
<evidence type="ECO:0000313" key="5">
    <source>
        <dbReference type="EMBL" id="ODV71872.1"/>
    </source>
</evidence>
<dbReference type="PANTHER" id="PTHR46118">
    <property type="entry name" value="PROTEIN ABHD11"/>
    <property type="match status" value="1"/>
</dbReference>
<evidence type="ECO:0000259" key="4">
    <source>
        <dbReference type="Pfam" id="PF00561"/>
    </source>
</evidence>
<feature type="domain" description="AB hydrolase-1" evidence="4">
    <location>
        <begin position="6"/>
        <end position="227"/>
    </location>
</feature>
<protein>
    <submittedName>
        <fullName evidence="5">Alpha/beta-hydrolase</fullName>
    </submittedName>
</protein>
<keyword evidence="3 5" id="KW-0378">Hydrolase</keyword>
<dbReference type="OrthoDB" id="8119704at2759"/>
<dbReference type="GO" id="GO:0016740">
    <property type="term" value="F:transferase activity"/>
    <property type="evidence" value="ECO:0007669"/>
    <property type="project" value="UniProtKB-KW"/>
</dbReference>
<dbReference type="GO" id="GO:0052689">
    <property type="term" value="F:carboxylic ester hydrolase activity"/>
    <property type="evidence" value="ECO:0007669"/>
    <property type="project" value="TreeGrafter"/>
</dbReference>
<proteinExistence type="inferred from homology"/>
<dbReference type="STRING" id="983966.A0A1E4RX53"/>
<comment type="similarity">
    <text evidence="1">Belongs to the AB hydrolase superfamily.</text>
</comment>